<dbReference type="AlphaFoldDB" id="A0A1H5PN65"/>
<reference evidence="3" key="1">
    <citation type="submission" date="2016-10" db="EMBL/GenBank/DDBJ databases">
        <authorList>
            <person name="Varghese N."/>
            <person name="Submissions S."/>
        </authorList>
    </citation>
    <scope>NUCLEOTIDE SEQUENCE [LARGE SCALE GENOMIC DNA]</scope>
    <source>
        <strain evidence="3">DSM 45237</strain>
    </source>
</reference>
<dbReference type="CDD" id="cd00009">
    <property type="entry name" value="AAA"/>
    <property type="match status" value="1"/>
</dbReference>
<dbReference type="SUPFAM" id="SSF52540">
    <property type="entry name" value="P-loop containing nucleoside triphosphate hydrolases"/>
    <property type="match status" value="1"/>
</dbReference>
<gene>
    <name evidence="2" type="ORF">SAMN04488561_4924</name>
</gene>
<dbReference type="EMBL" id="FNUC01000004">
    <property type="protein sequence ID" value="SEF15332.1"/>
    <property type="molecule type" value="Genomic_DNA"/>
</dbReference>
<dbReference type="OrthoDB" id="3193269at2"/>
<evidence type="ECO:0000259" key="1">
    <source>
        <dbReference type="SMART" id="SM00382"/>
    </source>
</evidence>
<dbReference type="Pfam" id="PF09848">
    <property type="entry name" value="SLFN-g3_helicase"/>
    <property type="match status" value="1"/>
</dbReference>
<dbReference type="STRING" id="561176.SAMN04488561_4924"/>
<accession>A0A1H5PN65</accession>
<name>A0A1H5PN65_9ACTN</name>
<dbReference type="Proteomes" id="UP000181980">
    <property type="component" value="Unassembled WGS sequence"/>
</dbReference>
<proteinExistence type="predicted"/>
<dbReference type="InterPro" id="IPR003593">
    <property type="entry name" value="AAA+_ATPase"/>
</dbReference>
<protein>
    <recommendedName>
        <fullName evidence="1">AAA+ ATPase domain-containing protein</fullName>
    </recommendedName>
</protein>
<dbReference type="InterPro" id="IPR027417">
    <property type="entry name" value="P-loop_NTPase"/>
</dbReference>
<dbReference type="SMART" id="SM00382">
    <property type="entry name" value="AAA"/>
    <property type="match status" value="1"/>
</dbReference>
<evidence type="ECO:0000313" key="2">
    <source>
        <dbReference type="EMBL" id="SEF15332.1"/>
    </source>
</evidence>
<dbReference type="Gene3D" id="3.40.50.300">
    <property type="entry name" value="P-loop containing nucleotide triphosphate hydrolases"/>
    <property type="match status" value="1"/>
</dbReference>
<sequence>MTAFRHSAEGLAVLALEGTLDVRIAEHVREQMGSRAQNSELRAWRRSLPVLAHDLVDAGLGGVELLVEYRLPLTSKRADVIITGLHPLTGKDSYVVVELKQWSSAETWEDDDHLVLVERTLGGPRLHPTTQVRSYCQHLVDFTSSLHNQPDAVRGVAYLHNATDHAVRDILSGESDDFGRAFTAQSRDAFVEFLQNRISPQSGSEPADRLLTSAVRPSRQLLSVAAEEIKNREQFTLLDEQRLAYELVLHATDQASKAAKEVIIVKGGPGSGKSVIALSLLGELSRQERAVVHATGSKSFTETMRRYAGRGSTRVKNLFKYFNSFGELPADSLDVLVADEAHRIRETSAHRFTPAHLRTGRPQVDELMSAARVPVFLLDEHQVVKPGESGNVEVIRAAARRRGFRVHQIDLEGQFRCGGSAAYERWVLGLLGLAPEPPRVWQGDDRFEVMIAESPWEFESILANKQTEGYSARMSAGFCWSWSEPRADGSLVPDVRIEDWARPWNVKSERSVGGAPGRSFWATDPAGFGQVGCVYTAQGFEYDWSGVLIGPDLVARDGHLFSVRQANRDPAFRNQAVSDHDFDRLVRQVYRVLLTRGLVGTVIYAADPMTRTFLSRLVESTPANFTRH</sequence>
<evidence type="ECO:0000313" key="3">
    <source>
        <dbReference type="Proteomes" id="UP000181980"/>
    </source>
</evidence>
<dbReference type="RefSeq" id="WP_074946641.1">
    <property type="nucleotide sequence ID" value="NZ_FNUC01000004.1"/>
</dbReference>
<feature type="domain" description="AAA+ ATPase" evidence="1">
    <location>
        <begin position="259"/>
        <end position="413"/>
    </location>
</feature>
<dbReference type="InterPro" id="IPR018647">
    <property type="entry name" value="SLFN_3-like_DNA/RNA_helicase"/>
</dbReference>
<organism evidence="2 3">
    <name type="scientific">Jiangella alba</name>
    <dbReference type="NCBI Taxonomy" id="561176"/>
    <lineage>
        <taxon>Bacteria</taxon>
        <taxon>Bacillati</taxon>
        <taxon>Actinomycetota</taxon>
        <taxon>Actinomycetes</taxon>
        <taxon>Jiangellales</taxon>
        <taxon>Jiangellaceae</taxon>
        <taxon>Jiangella</taxon>
    </lineage>
</organism>
<keyword evidence="3" id="KW-1185">Reference proteome</keyword>